<keyword evidence="1" id="KW-0732">Signal</keyword>
<feature type="chain" id="PRO_5015343709" evidence="1">
    <location>
        <begin position="19"/>
        <end position="306"/>
    </location>
</feature>
<dbReference type="AlphaFoldDB" id="A0A2R6NZQ7"/>
<protein>
    <submittedName>
        <fullName evidence="2">Uncharacterized protein</fullName>
    </submittedName>
</protein>
<evidence type="ECO:0000313" key="3">
    <source>
        <dbReference type="Proteomes" id="UP000186601"/>
    </source>
</evidence>
<reference evidence="2 3" key="1">
    <citation type="submission" date="2018-02" db="EMBL/GenBank/DDBJ databases">
        <title>Genome sequence of the basidiomycete white-rot fungus Phlebia centrifuga.</title>
        <authorList>
            <person name="Granchi Z."/>
            <person name="Peng M."/>
            <person name="de Vries R.P."/>
            <person name="Hilden K."/>
            <person name="Makela M.R."/>
            <person name="Grigoriev I."/>
            <person name="Riley R."/>
        </authorList>
    </citation>
    <scope>NUCLEOTIDE SEQUENCE [LARGE SCALE GENOMIC DNA]</scope>
    <source>
        <strain evidence="2 3">FBCC195</strain>
    </source>
</reference>
<accession>A0A2R6NZQ7</accession>
<gene>
    <name evidence="2" type="ORF">PHLCEN_2v6305</name>
</gene>
<dbReference type="PANTHER" id="PTHR40045">
    <property type="entry name" value="YCGG FAMILY PROTEIN"/>
    <property type="match status" value="1"/>
</dbReference>
<name>A0A2R6NZQ7_9APHY</name>
<feature type="signal peptide" evidence="1">
    <location>
        <begin position="1"/>
        <end position="18"/>
    </location>
</feature>
<proteinExistence type="predicted"/>
<dbReference type="Pfam" id="PF08892">
    <property type="entry name" value="YqcI_YcgG"/>
    <property type="match status" value="1"/>
</dbReference>
<organism evidence="2 3">
    <name type="scientific">Hermanssonia centrifuga</name>
    <dbReference type="NCBI Taxonomy" id="98765"/>
    <lineage>
        <taxon>Eukaryota</taxon>
        <taxon>Fungi</taxon>
        <taxon>Dikarya</taxon>
        <taxon>Basidiomycota</taxon>
        <taxon>Agaricomycotina</taxon>
        <taxon>Agaricomycetes</taxon>
        <taxon>Polyporales</taxon>
        <taxon>Meruliaceae</taxon>
        <taxon>Hermanssonia</taxon>
    </lineage>
</organism>
<dbReference type="InterPro" id="IPR014988">
    <property type="entry name" value="Uncharacterised_YqcI/YcgG"/>
</dbReference>
<evidence type="ECO:0000256" key="1">
    <source>
        <dbReference type="SAM" id="SignalP"/>
    </source>
</evidence>
<keyword evidence="3" id="KW-1185">Reference proteome</keyword>
<dbReference type="OrthoDB" id="3630793at2759"/>
<dbReference type="Proteomes" id="UP000186601">
    <property type="component" value="Unassembled WGS sequence"/>
</dbReference>
<comment type="caution">
    <text evidence="2">The sequence shown here is derived from an EMBL/GenBank/DDBJ whole genome shotgun (WGS) entry which is preliminary data.</text>
</comment>
<dbReference type="PANTHER" id="PTHR40045:SF1">
    <property type="entry name" value="YQCI_YCGG FAMILY PROTEIN"/>
    <property type="match status" value="1"/>
</dbReference>
<sequence length="306" mass="34488">MLLLALLALLVAGGAFLASKHPASVKLRNRLAILRTSRNRIDGANSLIQRVQKDPSTPAALTKEEVIRTFATESWQSQAYSDWASIHLDTERIFPCIYATKGFKSDEHLFVFLDSDDLGDSRHIQAIASGLMHYLPRARALGPNTSLVVLTKYNNNTRTVEEYNVLFWKLLDGLARLDKVAWPADIPKDIDTERWAFSFNGEHVFAAVQTPAHQQRLSRHANSLTVAFQPKWVFDLLFSTDAKRESAKTKVRRLLSKYDTIPVSPLLANYGDEGTREFQQYFLMDENVPAPCPFKRLAADVDPSKA</sequence>
<dbReference type="EMBL" id="MLYV02000612">
    <property type="protein sequence ID" value="PSR81623.1"/>
    <property type="molecule type" value="Genomic_DNA"/>
</dbReference>
<evidence type="ECO:0000313" key="2">
    <source>
        <dbReference type="EMBL" id="PSR81623.1"/>
    </source>
</evidence>